<protein>
    <submittedName>
        <fullName evidence="5">HTH-type transcriptional regulator</fullName>
    </submittedName>
</protein>
<evidence type="ECO:0000313" key="5">
    <source>
        <dbReference type="EMBL" id="CAG4887112.1"/>
    </source>
</evidence>
<dbReference type="SUPFAM" id="SSF46689">
    <property type="entry name" value="Homeodomain-like"/>
    <property type="match status" value="1"/>
</dbReference>
<evidence type="ECO:0000256" key="2">
    <source>
        <dbReference type="ARBA" id="ARBA00023125"/>
    </source>
</evidence>
<dbReference type="InterPro" id="IPR032687">
    <property type="entry name" value="AraC-type_N"/>
</dbReference>
<sequence length="346" mass="39160">MPPNIERGTIAISFVHEALEGVRRGGHDTAKLLERAGISPDLLGLRQARVSAGNYGKLWHLIARALDDEFFGMDSHRMKVGSFTLLCHTVIHCKNLDHALTRALRFMRVVLDDMEGELIREGDLASIVVSDRRENDAERNEPLPGRAFAYGTFLLILHGLACWLVGRRIPLQSADFRCAEPGYSGEWRVLFSPTLRFNRPDTRIVFPAEFLDMAIVQNERTMKEFLRVAPTNFLVKYKNSASLTAQIRRRLREVEPAEWPDFADLAKQFNTSPSTLRRRMDAEGQSYRDILDDLRLDLAVSLLSDSNRTIADIATELGFAEASTFHRAFKKWTGARPSEYRAGKAA</sequence>
<gene>
    <name evidence="5" type="ORF">LMG31841_00340</name>
</gene>
<keyword evidence="1" id="KW-0805">Transcription regulation</keyword>
<feature type="domain" description="HTH araC/xylS-type" evidence="4">
    <location>
        <begin position="241"/>
        <end position="343"/>
    </location>
</feature>
<organism evidence="5 6">
    <name type="scientific">Paraburkholderia saeva</name>
    <dbReference type="NCBI Taxonomy" id="2777537"/>
    <lineage>
        <taxon>Bacteria</taxon>
        <taxon>Pseudomonadati</taxon>
        <taxon>Pseudomonadota</taxon>
        <taxon>Betaproteobacteria</taxon>
        <taxon>Burkholderiales</taxon>
        <taxon>Burkholderiaceae</taxon>
        <taxon>Paraburkholderia</taxon>
    </lineage>
</organism>
<keyword evidence="2" id="KW-0238">DNA-binding</keyword>
<dbReference type="EMBL" id="CAJQZC010000001">
    <property type="protein sequence ID" value="CAG4887112.1"/>
    <property type="molecule type" value="Genomic_DNA"/>
</dbReference>
<dbReference type="AlphaFoldDB" id="A0A9N8RSW1"/>
<dbReference type="InterPro" id="IPR020449">
    <property type="entry name" value="Tscrpt_reg_AraC-type_HTH"/>
</dbReference>
<dbReference type="SMART" id="SM00342">
    <property type="entry name" value="HTH_ARAC"/>
    <property type="match status" value="1"/>
</dbReference>
<dbReference type="PANTHER" id="PTHR47894:SF1">
    <property type="entry name" value="HTH-TYPE TRANSCRIPTIONAL REGULATOR VQSM"/>
    <property type="match status" value="1"/>
</dbReference>
<comment type="caution">
    <text evidence="5">The sequence shown here is derived from an EMBL/GenBank/DDBJ whole genome shotgun (WGS) entry which is preliminary data.</text>
</comment>
<dbReference type="Gene3D" id="1.10.10.60">
    <property type="entry name" value="Homeodomain-like"/>
    <property type="match status" value="1"/>
</dbReference>
<reference evidence="5" key="1">
    <citation type="submission" date="2021-04" db="EMBL/GenBank/DDBJ databases">
        <authorList>
            <person name="Vanwijnsberghe S."/>
        </authorList>
    </citation>
    <scope>NUCLEOTIDE SEQUENCE</scope>
    <source>
        <strain evidence="5">LMG 31841</strain>
    </source>
</reference>
<dbReference type="InterPro" id="IPR009057">
    <property type="entry name" value="Homeodomain-like_sf"/>
</dbReference>
<evidence type="ECO:0000256" key="3">
    <source>
        <dbReference type="ARBA" id="ARBA00023163"/>
    </source>
</evidence>
<keyword evidence="6" id="KW-1185">Reference proteome</keyword>
<dbReference type="PRINTS" id="PR00032">
    <property type="entry name" value="HTHARAC"/>
</dbReference>
<evidence type="ECO:0000313" key="6">
    <source>
        <dbReference type="Proteomes" id="UP000789704"/>
    </source>
</evidence>
<dbReference type="Pfam" id="PF12625">
    <property type="entry name" value="Arabinose_bd"/>
    <property type="match status" value="1"/>
</dbReference>
<accession>A0A9N8RSW1</accession>
<dbReference type="GO" id="GO:0005829">
    <property type="term" value="C:cytosol"/>
    <property type="evidence" value="ECO:0007669"/>
    <property type="project" value="TreeGrafter"/>
</dbReference>
<dbReference type="Pfam" id="PF12833">
    <property type="entry name" value="HTH_18"/>
    <property type="match status" value="1"/>
</dbReference>
<dbReference type="GO" id="GO:0003700">
    <property type="term" value="F:DNA-binding transcription factor activity"/>
    <property type="evidence" value="ECO:0007669"/>
    <property type="project" value="InterPro"/>
</dbReference>
<dbReference type="PROSITE" id="PS01124">
    <property type="entry name" value="HTH_ARAC_FAMILY_2"/>
    <property type="match status" value="1"/>
</dbReference>
<evidence type="ECO:0000259" key="4">
    <source>
        <dbReference type="PROSITE" id="PS01124"/>
    </source>
</evidence>
<keyword evidence="3" id="KW-0804">Transcription</keyword>
<dbReference type="RefSeq" id="WP_228874416.1">
    <property type="nucleotide sequence ID" value="NZ_CAJQYZ010000001.1"/>
</dbReference>
<proteinExistence type="predicted"/>
<dbReference type="PANTHER" id="PTHR47894">
    <property type="entry name" value="HTH-TYPE TRANSCRIPTIONAL REGULATOR GADX"/>
    <property type="match status" value="1"/>
</dbReference>
<dbReference type="Proteomes" id="UP000789704">
    <property type="component" value="Unassembled WGS sequence"/>
</dbReference>
<dbReference type="GO" id="GO:0000976">
    <property type="term" value="F:transcription cis-regulatory region binding"/>
    <property type="evidence" value="ECO:0007669"/>
    <property type="project" value="TreeGrafter"/>
</dbReference>
<name>A0A9N8RSW1_9BURK</name>
<dbReference type="InterPro" id="IPR018060">
    <property type="entry name" value="HTH_AraC"/>
</dbReference>
<evidence type="ECO:0000256" key="1">
    <source>
        <dbReference type="ARBA" id="ARBA00023015"/>
    </source>
</evidence>